<gene>
    <name evidence="1" type="ORF">HPBE_LOCUS2143</name>
</gene>
<name>A0A183F7K0_HELPZ</name>
<dbReference type="WBParaSite" id="HPBE_0000214201-mRNA-1">
    <property type="protein sequence ID" value="HPBE_0000214201-mRNA-1"/>
    <property type="gene ID" value="HPBE_0000214201"/>
</dbReference>
<sequence>MAATIDSLISLGLAQDAAFRKTNSYIVTVSRGMLPGDRRFSVENLNRVWIMEAKPPFKRRLTLRTSSPAGNAQLVLARPTTIPSSWIFADDIFSMLAILSAKSKVASGLTGKHGKDPDLTDLPENIVSFVTDFLMDALELGDPDIDMQSETWSPDGACKLPCLFDSHSSVPLLLLS</sequence>
<reference evidence="3" key="2">
    <citation type="submission" date="2019-09" db="UniProtKB">
        <authorList>
            <consortium name="WormBaseParasite"/>
        </authorList>
    </citation>
    <scope>IDENTIFICATION</scope>
</reference>
<dbReference type="AlphaFoldDB" id="A0A183F7K0"/>
<dbReference type="EMBL" id="UZAH01002920">
    <property type="protein sequence ID" value="VDO23343.1"/>
    <property type="molecule type" value="Genomic_DNA"/>
</dbReference>
<organism evidence="2 3">
    <name type="scientific">Heligmosomoides polygyrus</name>
    <name type="common">Parasitic roundworm</name>
    <dbReference type="NCBI Taxonomy" id="6339"/>
    <lineage>
        <taxon>Eukaryota</taxon>
        <taxon>Metazoa</taxon>
        <taxon>Ecdysozoa</taxon>
        <taxon>Nematoda</taxon>
        <taxon>Chromadorea</taxon>
        <taxon>Rhabditida</taxon>
        <taxon>Rhabditina</taxon>
        <taxon>Rhabditomorpha</taxon>
        <taxon>Strongyloidea</taxon>
        <taxon>Heligmosomidae</taxon>
        <taxon>Heligmosomoides</taxon>
    </lineage>
</organism>
<evidence type="ECO:0000313" key="3">
    <source>
        <dbReference type="WBParaSite" id="HPBE_0000214201-mRNA-1"/>
    </source>
</evidence>
<proteinExistence type="predicted"/>
<evidence type="ECO:0000313" key="2">
    <source>
        <dbReference type="Proteomes" id="UP000050761"/>
    </source>
</evidence>
<protein>
    <submittedName>
        <fullName evidence="1 3">Uncharacterized protein</fullName>
    </submittedName>
</protein>
<evidence type="ECO:0000313" key="1">
    <source>
        <dbReference type="EMBL" id="VDO23343.1"/>
    </source>
</evidence>
<keyword evidence="2" id="KW-1185">Reference proteome</keyword>
<reference evidence="1 2" key="1">
    <citation type="submission" date="2018-11" db="EMBL/GenBank/DDBJ databases">
        <authorList>
            <consortium name="Pathogen Informatics"/>
        </authorList>
    </citation>
    <scope>NUCLEOTIDE SEQUENCE [LARGE SCALE GENOMIC DNA]</scope>
</reference>
<accession>A0A3P7US84</accession>
<dbReference type="Proteomes" id="UP000050761">
    <property type="component" value="Unassembled WGS sequence"/>
</dbReference>
<accession>A0A183F7K0</accession>